<gene>
    <name evidence="12" type="primary">cdca9</name>
</gene>
<keyword evidence="4" id="KW-0158">Chromosome</keyword>
<evidence type="ECO:0000256" key="6">
    <source>
        <dbReference type="ARBA" id="ARBA00022776"/>
    </source>
</evidence>
<evidence type="ECO:0000256" key="2">
    <source>
        <dbReference type="ARBA" id="ARBA00004584"/>
    </source>
</evidence>
<keyword evidence="7" id="KW-0539">Nucleus</keyword>
<evidence type="ECO:0000256" key="8">
    <source>
        <dbReference type="ARBA" id="ARBA00023306"/>
    </source>
</evidence>
<keyword evidence="6" id="KW-0498">Mitosis</keyword>
<keyword evidence="9" id="KW-0137">Centromere</keyword>
<sequence length="362" mass="39610">MASQRARKVSQDSAGQPDGQHNYDQKIRLNVTKRKELFIQQFEKEAQDRINEMEANLNKLLATVDRVFKIELMKMPQSLHTTLIKDLMNDDDTSVGEVTMALTCASPEIQKPLSRKPSKKGLSATVGQPRSSGQNKAAPVEGRKKPTKKTLHNSKSTGSLRCATTVSAKRAQGRVVKTGDQALGLGKFRQMSRSVGDEMMATATIVTSHGETLFLSEDNKDDINVELLDDAAVHQMRKIKRFTSRLFTVPWSSRRDSGRAAPSRVKTVASPAKARCSGCRTNTSTSSALSAKFVDVIWLREAFLCVRASLSALWIISDSMAPAASVVKSSLKGKLCPLWARHTIRAALSVPSASSHFQLGAV</sequence>
<dbReference type="Ensembl" id="ENSSANT00000060871.1">
    <property type="protein sequence ID" value="ENSSANP00000057197.1"/>
    <property type="gene ID" value="ENSSANG00000028687.1"/>
</dbReference>
<dbReference type="Gene3D" id="6.10.250.1900">
    <property type="match status" value="1"/>
</dbReference>
<comment type="similarity">
    <text evidence="3">Belongs to the borealin family.</text>
</comment>
<feature type="domain" description="Borealin N-terminal" evidence="11">
    <location>
        <begin position="35"/>
        <end position="89"/>
    </location>
</feature>
<evidence type="ECO:0000256" key="1">
    <source>
        <dbReference type="ARBA" id="ARBA00004123"/>
    </source>
</evidence>
<evidence type="ECO:0000256" key="10">
    <source>
        <dbReference type="SAM" id="MobiDB-lite"/>
    </source>
</evidence>
<dbReference type="GO" id="GO:0005634">
    <property type="term" value="C:nucleus"/>
    <property type="evidence" value="ECO:0007669"/>
    <property type="project" value="UniProtKB-SubCell"/>
</dbReference>
<keyword evidence="8" id="KW-0131">Cell cycle</keyword>
<dbReference type="GO" id="GO:0051233">
    <property type="term" value="C:spindle midzone"/>
    <property type="evidence" value="ECO:0007669"/>
    <property type="project" value="TreeGrafter"/>
</dbReference>
<accession>A0A671PI84</accession>
<evidence type="ECO:0000256" key="7">
    <source>
        <dbReference type="ARBA" id="ARBA00023242"/>
    </source>
</evidence>
<evidence type="ECO:0000256" key="3">
    <source>
        <dbReference type="ARBA" id="ARBA00009914"/>
    </source>
</evidence>
<reference evidence="12" key="1">
    <citation type="submission" date="2025-08" db="UniProtKB">
        <authorList>
            <consortium name="Ensembl"/>
        </authorList>
    </citation>
    <scope>IDENTIFICATION</scope>
</reference>
<dbReference type="PANTHER" id="PTHR16040:SF10">
    <property type="entry name" value="BOREALIN-2"/>
    <property type="match status" value="1"/>
</dbReference>
<keyword evidence="5" id="KW-0132">Cell division</keyword>
<feature type="compositionally biased region" description="Polar residues" evidence="10">
    <location>
        <begin position="125"/>
        <end position="135"/>
    </location>
</feature>
<comment type="subcellular location">
    <subcellularLocation>
        <location evidence="2">Chromosome</location>
        <location evidence="2">Centromere</location>
    </subcellularLocation>
    <subcellularLocation>
        <location evidence="1">Nucleus</location>
    </subcellularLocation>
</comment>
<evidence type="ECO:0000313" key="13">
    <source>
        <dbReference type="Proteomes" id="UP000472260"/>
    </source>
</evidence>
<name>A0A671PI84_9TELE</name>
<dbReference type="GO" id="GO:0051301">
    <property type="term" value="P:cell division"/>
    <property type="evidence" value="ECO:0007669"/>
    <property type="project" value="UniProtKB-KW"/>
</dbReference>
<dbReference type="GO" id="GO:0000070">
    <property type="term" value="P:mitotic sister chromatid segregation"/>
    <property type="evidence" value="ECO:0007669"/>
    <property type="project" value="TreeGrafter"/>
</dbReference>
<feature type="region of interest" description="Disordered" evidence="10">
    <location>
        <begin position="108"/>
        <end position="158"/>
    </location>
</feature>
<dbReference type="GO" id="GO:0000775">
    <property type="term" value="C:chromosome, centromeric region"/>
    <property type="evidence" value="ECO:0007669"/>
    <property type="project" value="UniProtKB-SubCell"/>
</dbReference>
<evidence type="ECO:0000256" key="4">
    <source>
        <dbReference type="ARBA" id="ARBA00022454"/>
    </source>
</evidence>
<dbReference type="Proteomes" id="UP000472260">
    <property type="component" value="Unassembled WGS sequence"/>
</dbReference>
<evidence type="ECO:0000259" key="11">
    <source>
        <dbReference type="Pfam" id="PF10444"/>
    </source>
</evidence>
<dbReference type="PANTHER" id="PTHR16040">
    <property type="entry name" value="AUSTRALIN, ISOFORM A-RELATED"/>
    <property type="match status" value="1"/>
</dbReference>
<evidence type="ECO:0000256" key="5">
    <source>
        <dbReference type="ARBA" id="ARBA00022618"/>
    </source>
</evidence>
<feature type="region of interest" description="Disordered" evidence="10">
    <location>
        <begin position="1"/>
        <end position="24"/>
    </location>
</feature>
<dbReference type="GO" id="GO:0032133">
    <property type="term" value="C:chromosome passenger complex"/>
    <property type="evidence" value="ECO:0007669"/>
    <property type="project" value="TreeGrafter"/>
</dbReference>
<evidence type="ECO:0000256" key="9">
    <source>
        <dbReference type="ARBA" id="ARBA00023328"/>
    </source>
</evidence>
<keyword evidence="13" id="KW-1185">Reference proteome</keyword>
<dbReference type="InterPro" id="IPR018867">
    <property type="entry name" value="Cell_div_borealin"/>
</dbReference>
<dbReference type="InterPro" id="IPR018851">
    <property type="entry name" value="Borealin_N"/>
</dbReference>
<proteinExistence type="inferred from homology"/>
<organism evidence="12 13">
    <name type="scientific">Sinocyclocheilus anshuiensis</name>
    <dbReference type="NCBI Taxonomy" id="1608454"/>
    <lineage>
        <taxon>Eukaryota</taxon>
        <taxon>Metazoa</taxon>
        <taxon>Chordata</taxon>
        <taxon>Craniata</taxon>
        <taxon>Vertebrata</taxon>
        <taxon>Euteleostomi</taxon>
        <taxon>Actinopterygii</taxon>
        <taxon>Neopterygii</taxon>
        <taxon>Teleostei</taxon>
        <taxon>Ostariophysi</taxon>
        <taxon>Cypriniformes</taxon>
        <taxon>Cyprinidae</taxon>
        <taxon>Cyprininae</taxon>
        <taxon>Sinocyclocheilus</taxon>
    </lineage>
</organism>
<reference evidence="12" key="2">
    <citation type="submission" date="2025-09" db="UniProtKB">
        <authorList>
            <consortium name="Ensembl"/>
        </authorList>
    </citation>
    <scope>IDENTIFICATION</scope>
</reference>
<evidence type="ECO:0000313" key="12">
    <source>
        <dbReference type="Ensembl" id="ENSSANP00000057197.1"/>
    </source>
</evidence>
<dbReference type="AlphaFoldDB" id="A0A671PI84"/>
<protein>
    <submittedName>
        <fullName evidence="12">Borealin-2-like</fullName>
    </submittedName>
</protein>
<dbReference type="Pfam" id="PF10444">
    <property type="entry name" value="Nbl1_Borealin_N"/>
    <property type="match status" value="1"/>
</dbReference>